<evidence type="ECO:0000313" key="2">
    <source>
        <dbReference type="Proteomes" id="UP001497516"/>
    </source>
</evidence>
<dbReference type="AlphaFoldDB" id="A0AAV2DUP5"/>
<dbReference type="EMBL" id="OZ034816">
    <property type="protein sequence ID" value="CAL1377292.1"/>
    <property type="molecule type" value="Genomic_DNA"/>
</dbReference>
<gene>
    <name evidence="1" type="ORF">LTRI10_LOCUS18952</name>
</gene>
<proteinExistence type="predicted"/>
<keyword evidence="2" id="KW-1185">Reference proteome</keyword>
<evidence type="ECO:0000313" key="1">
    <source>
        <dbReference type="EMBL" id="CAL1377292.1"/>
    </source>
</evidence>
<protein>
    <submittedName>
        <fullName evidence="1">Uncharacterized protein</fullName>
    </submittedName>
</protein>
<name>A0AAV2DUP5_9ROSI</name>
<reference evidence="1 2" key="1">
    <citation type="submission" date="2024-04" db="EMBL/GenBank/DDBJ databases">
        <authorList>
            <person name="Fracassetti M."/>
        </authorList>
    </citation>
    <scope>NUCLEOTIDE SEQUENCE [LARGE SCALE GENOMIC DNA]</scope>
</reference>
<sequence length="69" mass="7410">MRYSITSLTGHTNYILCANFNPQSNMIISGHVSSPPQTKPLGIPPPPSLITILGALSPIVDVPLTLNWL</sequence>
<accession>A0AAV2DUP5</accession>
<dbReference type="Proteomes" id="UP001497516">
    <property type="component" value="Chromosome 3"/>
</dbReference>
<organism evidence="1 2">
    <name type="scientific">Linum trigynum</name>
    <dbReference type="NCBI Taxonomy" id="586398"/>
    <lineage>
        <taxon>Eukaryota</taxon>
        <taxon>Viridiplantae</taxon>
        <taxon>Streptophyta</taxon>
        <taxon>Embryophyta</taxon>
        <taxon>Tracheophyta</taxon>
        <taxon>Spermatophyta</taxon>
        <taxon>Magnoliopsida</taxon>
        <taxon>eudicotyledons</taxon>
        <taxon>Gunneridae</taxon>
        <taxon>Pentapetalae</taxon>
        <taxon>rosids</taxon>
        <taxon>fabids</taxon>
        <taxon>Malpighiales</taxon>
        <taxon>Linaceae</taxon>
        <taxon>Linum</taxon>
    </lineage>
</organism>